<accession>M5TS73</accession>
<protein>
    <submittedName>
        <fullName evidence="1">Uncharacterized protein</fullName>
    </submittedName>
</protein>
<dbReference type="EMBL" id="ANOH01000467">
    <property type="protein sequence ID" value="EMI51899.1"/>
    <property type="molecule type" value="Genomic_DNA"/>
</dbReference>
<reference evidence="1 2" key="1">
    <citation type="journal article" date="2013" name="Mar. Genomics">
        <title>Expression of sulfatases in Rhodopirellula baltica and the diversity of sulfatases in the genus Rhodopirellula.</title>
        <authorList>
            <person name="Wegner C.E."/>
            <person name="Richter-Heitmann T."/>
            <person name="Klindworth A."/>
            <person name="Klockow C."/>
            <person name="Richter M."/>
            <person name="Achstetter T."/>
            <person name="Glockner F.O."/>
            <person name="Harder J."/>
        </authorList>
    </citation>
    <scope>NUCLEOTIDE SEQUENCE [LARGE SCALE GENOMIC DNA]</scope>
    <source>
        <strain evidence="1 2">SM41</strain>
    </source>
</reference>
<dbReference type="Proteomes" id="UP000011885">
    <property type="component" value="Unassembled WGS sequence"/>
</dbReference>
<evidence type="ECO:0000313" key="2">
    <source>
        <dbReference type="Proteomes" id="UP000011885"/>
    </source>
</evidence>
<keyword evidence="2" id="KW-1185">Reference proteome</keyword>
<organism evidence="1 2">
    <name type="scientific">Rhodopirellula sallentina SM41</name>
    <dbReference type="NCBI Taxonomy" id="1263870"/>
    <lineage>
        <taxon>Bacteria</taxon>
        <taxon>Pseudomonadati</taxon>
        <taxon>Planctomycetota</taxon>
        <taxon>Planctomycetia</taxon>
        <taxon>Pirellulales</taxon>
        <taxon>Pirellulaceae</taxon>
        <taxon>Rhodopirellula</taxon>
    </lineage>
</organism>
<dbReference type="AlphaFoldDB" id="M5TS73"/>
<sequence>MISLLCISPIGEVSDRDEPWHARGVGLARFHEWKTNSPDPVMPDVRRRKAAIHSIDADSNQAPSPVSFVRRPANRRLLLCRVARTDCWTQTPETLLPLLQHSRLVPSQTVYAAVAC</sequence>
<comment type="caution">
    <text evidence="1">The sequence shown here is derived from an EMBL/GenBank/DDBJ whole genome shotgun (WGS) entry which is preliminary data.</text>
</comment>
<name>M5TS73_9BACT</name>
<proteinExistence type="predicted"/>
<evidence type="ECO:0000313" key="1">
    <source>
        <dbReference type="EMBL" id="EMI51899.1"/>
    </source>
</evidence>
<gene>
    <name evidence="1" type="ORF">RSSM_06663</name>
</gene>